<organism evidence="1 2">
    <name type="scientific">Halosimplex rubrum</name>
    <dbReference type="NCBI Taxonomy" id="869889"/>
    <lineage>
        <taxon>Archaea</taxon>
        <taxon>Methanobacteriati</taxon>
        <taxon>Methanobacteriota</taxon>
        <taxon>Stenosarchaea group</taxon>
        <taxon>Halobacteria</taxon>
        <taxon>Halobacteriales</taxon>
        <taxon>Haloarculaceae</taxon>
        <taxon>Halosimplex</taxon>
    </lineage>
</organism>
<dbReference type="KEGG" id="hrr:HZS55_14670"/>
<sequence>MVDVPREVFGELPVELRFDRRAGPCLGIEADGRGPVVDPLVLVEVGHTPTWSAVRK</sequence>
<accession>A0A7D5PBK5</accession>
<proteinExistence type="predicted"/>
<gene>
    <name evidence="1" type="ORF">HZS55_14670</name>
</gene>
<dbReference type="RefSeq" id="WP_179908342.1">
    <property type="nucleotide sequence ID" value="NZ_CP058910.1"/>
</dbReference>
<keyword evidence="2" id="KW-1185">Reference proteome</keyword>
<reference evidence="1 2" key="1">
    <citation type="submission" date="2020-07" db="EMBL/GenBank/DDBJ databases">
        <title>Halosimplex pelagicum sp. nov. and Halosimplex rubrum sp. nov., isolated from salted brown alga Laminaria, and emended description of the genus Halosimplex.</title>
        <authorList>
            <person name="Cui H."/>
        </authorList>
    </citation>
    <scope>NUCLEOTIDE SEQUENCE [LARGE SCALE GENOMIC DNA]</scope>
    <source>
        <strain evidence="1 2">R27</strain>
    </source>
</reference>
<name>A0A7D5PBK5_9EURY</name>
<evidence type="ECO:0000313" key="1">
    <source>
        <dbReference type="EMBL" id="QLH78459.1"/>
    </source>
</evidence>
<dbReference type="GeneID" id="56079131"/>
<dbReference type="AlphaFoldDB" id="A0A7D5PBK5"/>
<evidence type="ECO:0000313" key="2">
    <source>
        <dbReference type="Proteomes" id="UP000509667"/>
    </source>
</evidence>
<dbReference type="EMBL" id="CP058910">
    <property type="protein sequence ID" value="QLH78459.1"/>
    <property type="molecule type" value="Genomic_DNA"/>
</dbReference>
<protein>
    <submittedName>
        <fullName evidence="1">Uncharacterized protein</fullName>
    </submittedName>
</protein>
<dbReference type="Proteomes" id="UP000509667">
    <property type="component" value="Chromosome"/>
</dbReference>